<gene>
    <name evidence="1" type="ORF">H1P_50003</name>
</gene>
<dbReference type="AlphaFoldDB" id="A0A563VZB1"/>
<proteinExistence type="predicted"/>
<keyword evidence="2" id="KW-1185">Reference proteome</keyword>
<dbReference type="Proteomes" id="UP000320055">
    <property type="component" value="Unassembled WGS sequence"/>
</dbReference>
<dbReference type="RefSeq" id="WP_246141419.1">
    <property type="nucleotide sequence ID" value="NZ_LR213769.1"/>
</dbReference>
<reference evidence="1 2" key="1">
    <citation type="submission" date="2019-01" db="EMBL/GenBank/DDBJ databases">
        <authorList>
            <person name="Brito A."/>
        </authorList>
    </citation>
    <scope>NUCLEOTIDE SEQUENCE [LARGE SCALE GENOMIC DNA]</scope>
    <source>
        <strain evidence="1">1</strain>
    </source>
</reference>
<evidence type="ECO:0000313" key="2">
    <source>
        <dbReference type="Proteomes" id="UP000320055"/>
    </source>
</evidence>
<name>A0A563VZB1_9CYAN</name>
<evidence type="ECO:0000313" key="1">
    <source>
        <dbReference type="EMBL" id="VEP16798.1"/>
    </source>
</evidence>
<protein>
    <submittedName>
        <fullName evidence="1">Uncharacterized protein</fullName>
    </submittedName>
</protein>
<dbReference type="EMBL" id="CAACVJ010000445">
    <property type="protein sequence ID" value="VEP16798.1"/>
    <property type="molecule type" value="Genomic_DNA"/>
</dbReference>
<organism evidence="1 2">
    <name type="scientific">Hyella patelloides LEGE 07179</name>
    <dbReference type="NCBI Taxonomy" id="945734"/>
    <lineage>
        <taxon>Bacteria</taxon>
        <taxon>Bacillati</taxon>
        <taxon>Cyanobacteriota</taxon>
        <taxon>Cyanophyceae</taxon>
        <taxon>Pleurocapsales</taxon>
        <taxon>Hyellaceae</taxon>
        <taxon>Hyella</taxon>
    </lineage>
</organism>
<sequence>MMSFRIRIRETEILGDRKHQHFVFSTKQQLPIRRIKLKENSQVYQLRPDFIMPYMVAKTDEIDKPMYLTRACLRRGNLAKFARQFGVPFDALAYVFGRNVM</sequence>
<accession>A0A563VZB1</accession>